<comment type="caution">
    <text evidence="2">The sequence shown here is derived from an EMBL/GenBank/DDBJ whole genome shotgun (WGS) entry which is preliminary data.</text>
</comment>
<keyword evidence="3" id="KW-1185">Reference proteome</keyword>
<dbReference type="Gene3D" id="3.30.420.10">
    <property type="entry name" value="Ribonuclease H-like superfamily/Ribonuclease H"/>
    <property type="match status" value="1"/>
</dbReference>
<reference evidence="2" key="1">
    <citation type="submission" date="2020-04" db="EMBL/GenBank/DDBJ databases">
        <authorList>
            <person name="Alioto T."/>
            <person name="Alioto T."/>
            <person name="Gomez Garrido J."/>
        </authorList>
    </citation>
    <scope>NUCLEOTIDE SEQUENCE</scope>
    <source>
        <strain evidence="2">A484AB</strain>
    </source>
</reference>
<name>A0A6S7FV19_PARCT</name>
<sequence length="730" mass="82601">IEVNSLSFITEGGEEKMEIHQAKGWCPPVINNDQSLKNKSFCKIIGVVRKTTISTDNAGENEIIDESTSVTHVFSTPEANLFARTDKKTLLNPFDDTSSEKPGTCSSAPSAPLRTHTHPHSTTKMWREYPAKASPKNMPGHAGIDMTWKESWRCHGMGWQARKTCLATVGSTGIDMTWKAAGIYMTWKGKPEKHAWPRSVRNTQQYPTTIKSISRKSLADIFQDNNKMHLQNSVTVIKATLGQKGVAEKFGLEGSEERIILNGIQGTSELNSRRVNTQQKVNLVDVKSKWPHLKEIDIPEASSCDVSLLIGGDCLDIILPIETRCGPRGTPVGIRTKLGWTITGPLPGYIRTSQGIFHTYVCSPDEELHNQVKSWWRTEEFGCKYDVETQRSVEDENAMRILEETTKKVDGRYEVPLLWKKNGGSMQNNRTVAEHHLALLERRLQRDPNLAEAYKETIHSDLEKGYVKRVVLNEAPFLVRAKILLQRVWQLGLAWDDHLPQDLLEEWQLWEAKLLMIREFSVPRFHRQVDEYPGDIEVHIFGDASELAFCSHNCTALDAWDSTRHPSFIANRLSEILDATEASQRHYCPSKLNPADDGTRGLPVLSITTSSQWLTGPEFLLLDESQWPEDVTNRVVNDNIPVAVTESDVQFTGKTTAQSEPTFDEDDIIRKAFKRYICLFTCLVTRAVHLEVAFSLETDSLIMYLQRFVARRGNPQVIYLDNGKNFDVLV</sequence>
<feature type="region of interest" description="Disordered" evidence="1">
    <location>
        <begin position="94"/>
        <end position="122"/>
    </location>
</feature>
<proteinExistence type="predicted"/>
<dbReference type="PANTHER" id="PTHR47331:SF5">
    <property type="entry name" value="RIBONUCLEASE H"/>
    <property type="match status" value="1"/>
</dbReference>
<dbReference type="GO" id="GO:0003676">
    <property type="term" value="F:nucleic acid binding"/>
    <property type="evidence" value="ECO:0007669"/>
    <property type="project" value="InterPro"/>
</dbReference>
<gene>
    <name evidence="2" type="ORF">PACLA_8A002096</name>
</gene>
<accession>A0A6S7FV19</accession>
<evidence type="ECO:0000256" key="1">
    <source>
        <dbReference type="SAM" id="MobiDB-lite"/>
    </source>
</evidence>
<dbReference type="OrthoDB" id="5983986at2759"/>
<organism evidence="2 3">
    <name type="scientific">Paramuricea clavata</name>
    <name type="common">Red gorgonian</name>
    <name type="synonym">Violescent sea-whip</name>
    <dbReference type="NCBI Taxonomy" id="317549"/>
    <lineage>
        <taxon>Eukaryota</taxon>
        <taxon>Metazoa</taxon>
        <taxon>Cnidaria</taxon>
        <taxon>Anthozoa</taxon>
        <taxon>Octocorallia</taxon>
        <taxon>Malacalcyonacea</taxon>
        <taxon>Plexauridae</taxon>
        <taxon>Paramuricea</taxon>
    </lineage>
</organism>
<dbReference type="InterPro" id="IPR036397">
    <property type="entry name" value="RNaseH_sf"/>
</dbReference>
<dbReference type="AlphaFoldDB" id="A0A6S7FV19"/>
<feature type="compositionally biased region" description="Polar residues" evidence="1">
    <location>
        <begin position="100"/>
        <end position="109"/>
    </location>
</feature>
<dbReference type="PANTHER" id="PTHR47331">
    <property type="entry name" value="PHD-TYPE DOMAIN-CONTAINING PROTEIN"/>
    <property type="match status" value="1"/>
</dbReference>
<dbReference type="SUPFAM" id="SSF53098">
    <property type="entry name" value="Ribonuclease H-like"/>
    <property type="match status" value="1"/>
</dbReference>
<dbReference type="Proteomes" id="UP001152795">
    <property type="component" value="Unassembled WGS sequence"/>
</dbReference>
<dbReference type="InterPro" id="IPR012337">
    <property type="entry name" value="RNaseH-like_sf"/>
</dbReference>
<evidence type="ECO:0000313" key="2">
    <source>
        <dbReference type="EMBL" id="CAB3981867.1"/>
    </source>
</evidence>
<evidence type="ECO:0000313" key="3">
    <source>
        <dbReference type="Proteomes" id="UP001152795"/>
    </source>
</evidence>
<protein>
    <submittedName>
        <fullName evidence="2">PREDICTED: uncharacterized protein LOC107341021</fullName>
    </submittedName>
</protein>
<dbReference type="Pfam" id="PF05380">
    <property type="entry name" value="Peptidase_A17"/>
    <property type="match status" value="1"/>
</dbReference>
<feature type="non-terminal residue" evidence="2">
    <location>
        <position position="730"/>
    </location>
</feature>
<dbReference type="InterPro" id="IPR008042">
    <property type="entry name" value="Retrotrans_Pao"/>
</dbReference>
<dbReference type="EMBL" id="CACRXK020000436">
    <property type="protein sequence ID" value="CAB3981867.1"/>
    <property type="molecule type" value="Genomic_DNA"/>
</dbReference>